<dbReference type="Proteomes" id="UP000245764">
    <property type="component" value="Chromosome 20"/>
</dbReference>
<protein>
    <recommendedName>
        <fullName evidence="2">Retrovirus-related Pol polyprotein from transposon TNT 1-94-like beta-barrel domain-containing protein</fullName>
    </recommendedName>
</protein>
<feature type="signal peptide" evidence="1">
    <location>
        <begin position="1"/>
        <end position="20"/>
    </location>
</feature>
<evidence type="ECO:0000259" key="2">
    <source>
        <dbReference type="Pfam" id="PF22936"/>
    </source>
</evidence>
<accession>A0A2H1H9V9</accession>
<feature type="domain" description="Retrovirus-related Pol polyprotein from transposon TNT 1-94-like beta-barrel" evidence="2">
    <location>
        <begin position="22"/>
        <end position="103"/>
    </location>
</feature>
<feature type="chain" id="PRO_5013930709" description="Retrovirus-related Pol polyprotein from transposon TNT 1-94-like beta-barrel domain-containing protein" evidence="1">
    <location>
        <begin position="21"/>
        <end position="135"/>
    </location>
</feature>
<evidence type="ECO:0000256" key="1">
    <source>
        <dbReference type="SAM" id="SignalP"/>
    </source>
</evidence>
<name>A0A2H1H9V9_ZYMTR</name>
<proteinExistence type="predicted"/>
<evidence type="ECO:0000313" key="3">
    <source>
        <dbReference type="EMBL" id="SMR62609.1"/>
    </source>
</evidence>
<dbReference type="InterPro" id="IPR054722">
    <property type="entry name" value="PolX-like_BBD"/>
</dbReference>
<keyword evidence="1" id="KW-0732">Signal</keyword>
<dbReference type="EMBL" id="LT854271">
    <property type="protein sequence ID" value="SMR62609.1"/>
    <property type="molecule type" value="Genomic_DNA"/>
</dbReference>
<organism evidence="3 4">
    <name type="scientific">Zymoseptoria tritici ST99CH_1E4</name>
    <dbReference type="NCBI Taxonomy" id="1276532"/>
    <lineage>
        <taxon>Eukaryota</taxon>
        <taxon>Fungi</taxon>
        <taxon>Dikarya</taxon>
        <taxon>Ascomycota</taxon>
        <taxon>Pezizomycotina</taxon>
        <taxon>Dothideomycetes</taxon>
        <taxon>Dothideomycetidae</taxon>
        <taxon>Mycosphaerellales</taxon>
        <taxon>Mycosphaerellaceae</taxon>
        <taxon>Zymoseptoria</taxon>
    </lineage>
</organism>
<reference evidence="4" key="1">
    <citation type="submission" date="2017-05" db="EMBL/GenBank/DDBJ databases">
        <authorList>
            <person name="Song R."/>
            <person name="Chenine A.L."/>
            <person name="Ruprecht R.M."/>
        </authorList>
    </citation>
    <scope>NUCLEOTIDE SEQUENCE [LARGE SCALE GENOMIC DNA]</scope>
</reference>
<gene>
    <name evidence="3" type="ORF">ZT1E4_G11925</name>
</gene>
<dbReference type="AlphaFoldDB" id="A0A2H1H9V9"/>
<evidence type="ECO:0000313" key="4">
    <source>
        <dbReference type="Proteomes" id="UP000245764"/>
    </source>
</evidence>
<sequence length="135" mass="14211">MHSVGAGAVTALLAAHDATARVVDSGATDHMSNSRHCLTSYTACDITISVGKGTIKAVGYGDARIATFTASKGPQDCTFTAVLHVPELAANLLSTQALIQKGCFYRNSLQVLFIETPQSNCVPVADVYDTMAFRT</sequence>
<dbReference type="Pfam" id="PF22936">
    <property type="entry name" value="Pol_BBD"/>
    <property type="match status" value="1"/>
</dbReference>